<dbReference type="GO" id="GO:1990281">
    <property type="term" value="C:efflux pump complex"/>
    <property type="evidence" value="ECO:0007669"/>
    <property type="project" value="TreeGrafter"/>
</dbReference>
<reference evidence="6" key="1">
    <citation type="submission" date="2023-11" db="EMBL/GenBank/DDBJ databases">
        <title>Identification and selenium tolerance of Delftia acidovorans R3-25.</title>
        <authorList>
            <person name="Zhang S."/>
            <person name="Liu Y."/>
            <person name="Guo Y."/>
        </authorList>
    </citation>
    <scope>NUCLEOTIDE SEQUENCE</scope>
    <source>
        <strain evidence="6">R3-25</strain>
    </source>
</reference>
<gene>
    <name evidence="6" type="ORF">SGN30_15030</name>
</gene>
<dbReference type="PANTHER" id="PTHR30026:SF23">
    <property type="entry name" value="TO APRF-PUTATIVE OUTER MEMBRANE EFFLUX PROTEIN OR SECRETED ALKALINE PHOSPHATASE-RELATED"/>
    <property type="match status" value="1"/>
</dbReference>
<evidence type="ECO:0000256" key="4">
    <source>
        <dbReference type="ARBA" id="ARBA00023136"/>
    </source>
</evidence>
<evidence type="ECO:0000313" key="7">
    <source>
        <dbReference type="Proteomes" id="UP001287445"/>
    </source>
</evidence>
<evidence type="ECO:0000256" key="5">
    <source>
        <dbReference type="ARBA" id="ARBA00023237"/>
    </source>
</evidence>
<organism evidence="6 7">
    <name type="scientific">Delftia acidovorans</name>
    <name type="common">Pseudomonas acidovorans</name>
    <name type="synonym">Comamonas acidovorans</name>
    <dbReference type="NCBI Taxonomy" id="80866"/>
    <lineage>
        <taxon>Bacteria</taxon>
        <taxon>Pseudomonadati</taxon>
        <taxon>Pseudomonadota</taxon>
        <taxon>Betaproteobacteria</taxon>
        <taxon>Burkholderiales</taxon>
        <taxon>Comamonadaceae</taxon>
        <taxon>Delftia</taxon>
    </lineage>
</organism>
<protein>
    <submittedName>
        <fullName evidence="6">TolC family protein</fullName>
    </submittedName>
</protein>
<dbReference type="PANTHER" id="PTHR30026">
    <property type="entry name" value="OUTER MEMBRANE PROTEIN TOLC"/>
    <property type="match status" value="1"/>
</dbReference>
<comment type="subcellular location">
    <subcellularLocation>
        <location evidence="1">Cell outer membrane</location>
    </subcellularLocation>
</comment>
<dbReference type="RefSeq" id="WP_319074004.1">
    <property type="nucleotide sequence ID" value="NZ_JAWWMZ010000004.1"/>
</dbReference>
<name>A0AAJ2R2S6_DELAC</name>
<keyword evidence="5" id="KW-0998">Cell outer membrane</keyword>
<keyword evidence="4" id="KW-0472">Membrane</keyword>
<accession>A0AAJ2R2S6</accession>
<dbReference type="Proteomes" id="UP001287445">
    <property type="component" value="Unassembled WGS sequence"/>
</dbReference>
<proteinExistence type="predicted"/>
<evidence type="ECO:0000256" key="3">
    <source>
        <dbReference type="ARBA" id="ARBA00022692"/>
    </source>
</evidence>
<dbReference type="GO" id="GO:0009279">
    <property type="term" value="C:cell outer membrane"/>
    <property type="evidence" value="ECO:0007669"/>
    <property type="project" value="UniProtKB-SubCell"/>
</dbReference>
<sequence length="453" mass="48101">MLPLVAHASSLSFVMALRRLLCSGQAVAHLVGNNVKNTSWVAVCIVAGSSLGCAALAQPYPSAPTSMASAPQGQIVTLKQALEAAWARSVEAAASNGQHQIARADHVVSQSWLSGAPTLAISQREGRGAAASGSRETEIGVFLPLWRQGQRQQSGATAEVRGDWAQANEQVAKLRLAGQLREILAKLWMTRAELQQAHSQGQLLQELAADVDRRVKAGDLAPTDAMAALAELLAQQAQVVNLRQAEQAQMTMWRVITGLPAAPGPEQTSTDAVPTTLAQHPEWREANMAVQLAQARVAQSEYQRGAAPELGIGARQDRSGGGQAAQNSVAISLRIPLGTKTYSQPQVAAALAEHAVALSEQQRKHLLLEADLQLAQAAVQRQQGLMDGEVERATLLRERASLLRTSFQAGETALAELLRAVSAAAHAESSVSRQQATLYQAHARLQQALGQLP</sequence>
<dbReference type="EMBL" id="JAWWMZ010000004">
    <property type="protein sequence ID" value="MDX4954730.1"/>
    <property type="molecule type" value="Genomic_DNA"/>
</dbReference>
<evidence type="ECO:0000313" key="6">
    <source>
        <dbReference type="EMBL" id="MDX4954730.1"/>
    </source>
</evidence>
<dbReference type="GO" id="GO:0015288">
    <property type="term" value="F:porin activity"/>
    <property type="evidence" value="ECO:0007669"/>
    <property type="project" value="TreeGrafter"/>
</dbReference>
<keyword evidence="3" id="KW-0812">Transmembrane</keyword>
<dbReference type="InterPro" id="IPR051906">
    <property type="entry name" value="TolC-like"/>
</dbReference>
<keyword evidence="2" id="KW-1134">Transmembrane beta strand</keyword>
<dbReference type="AlphaFoldDB" id="A0AAJ2R2S6"/>
<dbReference type="GO" id="GO:0015562">
    <property type="term" value="F:efflux transmembrane transporter activity"/>
    <property type="evidence" value="ECO:0007669"/>
    <property type="project" value="InterPro"/>
</dbReference>
<dbReference type="SUPFAM" id="SSF56954">
    <property type="entry name" value="Outer membrane efflux proteins (OEP)"/>
    <property type="match status" value="1"/>
</dbReference>
<comment type="caution">
    <text evidence="6">The sequence shown here is derived from an EMBL/GenBank/DDBJ whole genome shotgun (WGS) entry which is preliminary data.</text>
</comment>
<dbReference type="Gene3D" id="1.20.1600.10">
    <property type="entry name" value="Outer membrane efflux proteins (OEP)"/>
    <property type="match status" value="1"/>
</dbReference>
<evidence type="ECO:0000256" key="2">
    <source>
        <dbReference type="ARBA" id="ARBA00022452"/>
    </source>
</evidence>
<evidence type="ECO:0000256" key="1">
    <source>
        <dbReference type="ARBA" id="ARBA00004442"/>
    </source>
</evidence>